<gene>
    <name evidence="13" type="ORF">EV671_1006161</name>
</gene>
<keyword evidence="13" id="KW-0449">Lipoprotein</keyword>
<dbReference type="PIRSF" id="PIRSF006268">
    <property type="entry name" value="ApbE"/>
    <property type="match status" value="1"/>
</dbReference>
<dbReference type="EC" id="2.7.1.180" evidence="1 10"/>
<evidence type="ECO:0000256" key="9">
    <source>
        <dbReference type="ARBA" id="ARBA00048540"/>
    </source>
</evidence>
<evidence type="ECO:0000256" key="4">
    <source>
        <dbReference type="ARBA" id="ARBA00022679"/>
    </source>
</evidence>
<feature type="signal peptide" evidence="12">
    <location>
        <begin position="1"/>
        <end position="26"/>
    </location>
</feature>
<dbReference type="Pfam" id="PF02424">
    <property type="entry name" value="ApbE"/>
    <property type="match status" value="1"/>
</dbReference>
<dbReference type="InterPro" id="IPR024932">
    <property type="entry name" value="ApbE"/>
</dbReference>
<dbReference type="PANTHER" id="PTHR30040">
    <property type="entry name" value="THIAMINE BIOSYNTHESIS LIPOPROTEIN APBE"/>
    <property type="match status" value="1"/>
</dbReference>
<proteinExistence type="inferred from homology"/>
<dbReference type="Gene3D" id="3.10.520.10">
    <property type="entry name" value="ApbE-like domains"/>
    <property type="match status" value="1"/>
</dbReference>
<evidence type="ECO:0000256" key="2">
    <source>
        <dbReference type="ARBA" id="ARBA00016337"/>
    </source>
</evidence>
<accession>A0A4R3VEP4</accession>
<dbReference type="InterPro" id="IPR003374">
    <property type="entry name" value="ApbE-like_sf"/>
</dbReference>
<dbReference type="Proteomes" id="UP000295110">
    <property type="component" value="Unassembled WGS sequence"/>
</dbReference>
<evidence type="ECO:0000256" key="8">
    <source>
        <dbReference type="ARBA" id="ARBA00031306"/>
    </source>
</evidence>
<comment type="similarity">
    <text evidence="10">Belongs to the ApbE family.</text>
</comment>
<evidence type="ECO:0000256" key="7">
    <source>
        <dbReference type="ARBA" id="ARBA00022842"/>
    </source>
</evidence>
<evidence type="ECO:0000313" key="13">
    <source>
        <dbReference type="EMBL" id="TCV01235.1"/>
    </source>
</evidence>
<keyword evidence="12" id="KW-0732">Signal</keyword>
<dbReference type="AlphaFoldDB" id="A0A4R3VEP4"/>
<comment type="catalytic activity">
    <reaction evidence="9 10">
        <text>L-threonyl-[protein] + FAD = FMN-L-threonyl-[protein] + AMP + H(+)</text>
        <dbReference type="Rhea" id="RHEA:36847"/>
        <dbReference type="Rhea" id="RHEA-COMP:11060"/>
        <dbReference type="Rhea" id="RHEA-COMP:11061"/>
        <dbReference type="ChEBI" id="CHEBI:15378"/>
        <dbReference type="ChEBI" id="CHEBI:30013"/>
        <dbReference type="ChEBI" id="CHEBI:57692"/>
        <dbReference type="ChEBI" id="CHEBI:74257"/>
        <dbReference type="ChEBI" id="CHEBI:456215"/>
        <dbReference type="EC" id="2.7.1.180"/>
    </reaction>
</comment>
<feature type="binding site" evidence="11">
    <location>
        <position position="176"/>
    </location>
    <ligand>
        <name>Mg(2+)</name>
        <dbReference type="ChEBI" id="CHEBI:18420"/>
    </ligand>
</feature>
<dbReference type="SUPFAM" id="SSF143631">
    <property type="entry name" value="ApbE-like"/>
    <property type="match status" value="1"/>
</dbReference>
<dbReference type="PANTHER" id="PTHR30040:SF2">
    <property type="entry name" value="FAD:PROTEIN FMN TRANSFERASE"/>
    <property type="match status" value="1"/>
</dbReference>
<comment type="cofactor">
    <cofactor evidence="11">
        <name>Mg(2+)</name>
        <dbReference type="ChEBI" id="CHEBI:18420"/>
    </cofactor>
    <cofactor evidence="11">
        <name>Mn(2+)</name>
        <dbReference type="ChEBI" id="CHEBI:29035"/>
    </cofactor>
    <text evidence="11">Magnesium. Can also use manganese.</text>
</comment>
<evidence type="ECO:0000313" key="14">
    <source>
        <dbReference type="Proteomes" id="UP000295110"/>
    </source>
</evidence>
<evidence type="ECO:0000256" key="6">
    <source>
        <dbReference type="ARBA" id="ARBA00022827"/>
    </source>
</evidence>
<name>A0A4R3VEP4_ROSSA</name>
<feature type="chain" id="PRO_5039937073" description="FAD:protein FMN transferase" evidence="12">
    <location>
        <begin position="27"/>
        <end position="334"/>
    </location>
</feature>
<keyword evidence="3 10" id="KW-0285">Flavoprotein</keyword>
<keyword evidence="4 10" id="KW-0808">Transferase</keyword>
<evidence type="ECO:0000256" key="1">
    <source>
        <dbReference type="ARBA" id="ARBA00011955"/>
    </source>
</evidence>
<evidence type="ECO:0000256" key="5">
    <source>
        <dbReference type="ARBA" id="ARBA00022723"/>
    </source>
</evidence>
<protein>
    <recommendedName>
        <fullName evidence="2 10">FAD:protein FMN transferase</fullName>
        <ecNumber evidence="1 10">2.7.1.180</ecNumber>
    </recommendedName>
    <alternativeName>
        <fullName evidence="8 10">Flavin transferase</fullName>
    </alternativeName>
</protein>
<sequence length="334" mass="36122">MDVHRRRLAASLPLLVTALYLKPALADPSVHQASRNLMGTRLDITVQGSDRRALAAAADAAFATMAQLSDSLSRFNPTSRVNALHLMAGVRPLSVDPGLMSVLQQAQHLAQLSEGAFDITVGAYSQWNFEPGQFRLPTAAELTAEARLVDHRDLILDSRQGTAYLRRRGMRLDLGGIAKLPILEAGLQTLRRHGVRHAMLNGGGDVRVMGGLLGRPWRIGLRDPRSPSRMLGSVALSDGWVAASGDYERCFDRDGRHYHHILDPRTGWPTRGPHGITLVSRDLPDINGIGAAMMVAGSAWARSSLAARPGVDALIVDRNQSVWTSGGMPALLHA</sequence>
<evidence type="ECO:0000256" key="3">
    <source>
        <dbReference type="ARBA" id="ARBA00022630"/>
    </source>
</evidence>
<keyword evidence="14" id="KW-1185">Reference proteome</keyword>
<organism evidence="13 14">
    <name type="scientific">Roseateles saccharophilus</name>
    <name type="common">Pseudomonas saccharophila</name>
    <dbReference type="NCBI Taxonomy" id="304"/>
    <lineage>
        <taxon>Bacteria</taxon>
        <taxon>Pseudomonadati</taxon>
        <taxon>Pseudomonadota</taxon>
        <taxon>Betaproteobacteria</taxon>
        <taxon>Burkholderiales</taxon>
        <taxon>Sphaerotilaceae</taxon>
        <taxon>Roseateles</taxon>
    </lineage>
</organism>
<dbReference type="EMBL" id="SMBU01000006">
    <property type="protein sequence ID" value="TCV01235.1"/>
    <property type="molecule type" value="Genomic_DNA"/>
</dbReference>
<evidence type="ECO:0000256" key="10">
    <source>
        <dbReference type="PIRNR" id="PIRNR006268"/>
    </source>
</evidence>
<keyword evidence="7 10" id="KW-0460">Magnesium</keyword>
<evidence type="ECO:0000256" key="11">
    <source>
        <dbReference type="PIRSR" id="PIRSR006268-2"/>
    </source>
</evidence>
<evidence type="ECO:0000256" key="12">
    <source>
        <dbReference type="SAM" id="SignalP"/>
    </source>
</evidence>
<reference evidence="13 14" key="1">
    <citation type="submission" date="2019-03" db="EMBL/GenBank/DDBJ databases">
        <title>Genomic Encyclopedia of Type Strains, Phase IV (KMG-IV): sequencing the most valuable type-strain genomes for metagenomic binning, comparative biology and taxonomic classification.</title>
        <authorList>
            <person name="Goeker M."/>
        </authorList>
    </citation>
    <scope>NUCLEOTIDE SEQUENCE [LARGE SCALE GENOMIC DNA]</scope>
    <source>
        <strain evidence="13 14">DSM 654</strain>
    </source>
</reference>
<dbReference type="GO" id="GO:0016740">
    <property type="term" value="F:transferase activity"/>
    <property type="evidence" value="ECO:0007669"/>
    <property type="project" value="UniProtKB-UniRule"/>
</dbReference>
<dbReference type="GO" id="GO:0046872">
    <property type="term" value="F:metal ion binding"/>
    <property type="evidence" value="ECO:0007669"/>
    <property type="project" value="UniProtKB-UniRule"/>
</dbReference>
<keyword evidence="5 10" id="KW-0479">Metal-binding</keyword>
<keyword evidence="6 10" id="KW-0274">FAD</keyword>
<comment type="caution">
    <text evidence="13">The sequence shown here is derived from an EMBL/GenBank/DDBJ whole genome shotgun (WGS) entry which is preliminary data.</text>
</comment>